<name>A0AAV0VRK7_9HEMI</name>
<sequence length="155" mass="17879">MMKRSTPATSINFTLELIRICERVREILRGTGIDDYTASLLRSCPWNELECDPVVWAIYNRGWHDWTADVTHIYNAPIIGMEYGTERYVGELKELIQRRRVIVESQGGELNAMARIAVIAITFSVAKIRSDPILWAAYTRAWEDRTAVENFNRSL</sequence>
<gene>
    <name evidence="1" type="ORF">MEUPH1_LOCUS2384</name>
</gene>
<evidence type="ECO:0000313" key="1">
    <source>
        <dbReference type="EMBL" id="CAI6345356.1"/>
    </source>
</evidence>
<accession>A0AAV0VRK7</accession>
<keyword evidence="2" id="KW-1185">Reference proteome</keyword>
<organism evidence="1 2">
    <name type="scientific">Macrosiphum euphorbiae</name>
    <name type="common">potato aphid</name>
    <dbReference type="NCBI Taxonomy" id="13131"/>
    <lineage>
        <taxon>Eukaryota</taxon>
        <taxon>Metazoa</taxon>
        <taxon>Ecdysozoa</taxon>
        <taxon>Arthropoda</taxon>
        <taxon>Hexapoda</taxon>
        <taxon>Insecta</taxon>
        <taxon>Pterygota</taxon>
        <taxon>Neoptera</taxon>
        <taxon>Paraneoptera</taxon>
        <taxon>Hemiptera</taxon>
        <taxon>Sternorrhyncha</taxon>
        <taxon>Aphidomorpha</taxon>
        <taxon>Aphidoidea</taxon>
        <taxon>Aphididae</taxon>
        <taxon>Macrosiphini</taxon>
        <taxon>Macrosiphum</taxon>
    </lineage>
</organism>
<dbReference type="EMBL" id="CARXXK010000001">
    <property type="protein sequence ID" value="CAI6345356.1"/>
    <property type="molecule type" value="Genomic_DNA"/>
</dbReference>
<dbReference type="AlphaFoldDB" id="A0AAV0VRK7"/>
<dbReference type="Proteomes" id="UP001160148">
    <property type="component" value="Unassembled WGS sequence"/>
</dbReference>
<reference evidence="1 2" key="1">
    <citation type="submission" date="2023-01" db="EMBL/GenBank/DDBJ databases">
        <authorList>
            <person name="Whitehead M."/>
        </authorList>
    </citation>
    <scope>NUCLEOTIDE SEQUENCE [LARGE SCALE GENOMIC DNA]</scope>
</reference>
<protein>
    <submittedName>
        <fullName evidence="1">Uncharacterized protein</fullName>
    </submittedName>
</protein>
<comment type="caution">
    <text evidence="1">The sequence shown here is derived from an EMBL/GenBank/DDBJ whole genome shotgun (WGS) entry which is preliminary data.</text>
</comment>
<proteinExistence type="predicted"/>
<evidence type="ECO:0000313" key="2">
    <source>
        <dbReference type="Proteomes" id="UP001160148"/>
    </source>
</evidence>